<feature type="transmembrane region" description="Helical" evidence="6">
    <location>
        <begin position="7"/>
        <end position="26"/>
    </location>
</feature>
<name>A0A6V7PUV9_ANACO</name>
<sequence length="153" mass="17423">MPGVIQKFFIASMVMWMAPVAILYGFNNKLFPVCISSLTCTRQLSSESQTLLSGFVAVISVNLVIILYIYMAMKEPAAHEHQPDPSFLAEAKASISKNTTQSREKEDNWKHSIRELDSEQRQHNRTTRVEKRSTPMYQRGWRKPLGLASSCRS</sequence>
<evidence type="ECO:0000256" key="1">
    <source>
        <dbReference type="ARBA" id="ARBA00022692"/>
    </source>
</evidence>
<dbReference type="GO" id="GO:0005789">
    <property type="term" value="C:endoplasmic reticulum membrane"/>
    <property type="evidence" value="ECO:0007669"/>
    <property type="project" value="UniProtKB-SubCell"/>
</dbReference>
<dbReference type="GO" id="GO:0070072">
    <property type="term" value="P:vacuolar proton-transporting V-type ATPase complex assembly"/>
    <property type="evidence" value="ECO:0007669"/>
    <property type="project" value="UniProtKB-UniRule"/>
</dbReference>
<evidence type="ECO:0000256" key="5">
    <source>
        <dbReference type="ARBA" id="ARBA00023329"/>
    </source>
</evidence>
<dbReference type="Pfam" id="PF09446">
    <property type="entry name" value="VMA21"/>
    <property type="match status" value="1"/>
</dbReference>
<evidence type="ECO:0000256" key="2">
    <source>
        <dbReference type="ARBA" id="ARBA00022824"/>
    </source>
</evidence>
<feature type="region of interest" description="Disordered" evidence="7">
    <location>
        <begin position="89"/>
        <end position="153"/>
    </location>
</feature>
<gene>
    <name evidence="8" type="ORF">CB5_LOCUS17746</name>
</gene>
<feature type="compositionally biased region" description="Basic and acidic residues" evidence="7">
    <location>
        <begin position="102"/>
        <end position="133"/>
    </location>
</feature>
<dbReference type="HAMAP" id="MF_03058">
    <property type="entry name" value="VMA21"/>
    <property type="match status" value="1"/>
</dbReference>
<evidence type="ECO:0000256" key="7">
    <source>
        <dbReference type="SAM" id="MobiDB-lite"/>
    </source>
</evidence>
<evidence type="ECO:0000256" key="6">
    <source>
        <dbReference type="HAMAP-Rule" id="MF_03058"/>
    </source>
</evidence>
<keyword evidence="5 6" id="KW-0968">Cytoplasmic vesicle</keyword>
<evidence type="ECO:0000313" key="8">
    <source>
        <dbReference type="EMBL" id="CAD1834535.1"/>
    </source>
</evidence>
<proteinExistence type="inferred from homology"/>
<dbReference type="PANTHER" id="PTHR31792">
    <property type="entry name" value="VACUOLAR ATPASE ASSEMBLY INTEGRAL MEMBRANE PROTEIN VMA21"/>
    <property type="match status" value="1"/>
</dbReference>
<dbReference type="GO" id="GO:0033116">
    <property type="term" value="C:endoplasmic reticulum-Golgi intermediate compartment membrane"/>
    <property type="evidence" value="ECO:0007669"/>
    <property type="project" value="UniProtKB-SubCell"/>
</dbReference>
<comment type="similarity">
    <text evidence="6">Belongs to the VMA21 family.</text>
</comment>
<feature type="transmembrane region" description="Helical" evidence="6">
    <location>
        <begin position="51"/>
        <end position="71"/>
    </location>
</feature>
<dbReference type="EMBL" id="LR862152">
    <property type="protein sequence ID" value="CAD1834535.1"/>
    <property type="molecule type" value="Genomic_DNA"/>
</dbReference>
<organism evidence="8">
    <name type="scientific">Ananas comosus var. bracteatus</name>
    <name type="common">red pineapple</name>
    <dbReference type="NCBI Taxonomy" id="296719"/>
    <lineage>
        <taxon>Eukaryota</taxon>
        <taxon>Viridiplantae</taxon>
        <taxon>Streptophyta</taxon>
        <taxon>Embryophyta</taxon>
        <taxon>Tracheophyta</taxon>
        <taxon>Spermatophyta</taxon>
        <taxon>Magnoliopsida</taxon>
        <taxon>Liliopsida</taxon>
        <taxon>Poales</taxon>
        <taxon>Bromeliaceae</taxon>
        <taxon>Bromelioideae</taxon>
        <taxon>Ananas</taxon>
    </lineage>
</organism>
<keyword evidence="4 6" id="KW-0472">Membrane</keyword>
<comment type="function">
    <text evidence="6">Required for the assembly of the V0 complex of the vacuolar ATPase (V-ATPase) in the endoplasmic reticulum.</text>
</comment>
<dbReference type="PANTHER" id="PTHR31792:SF3">
    <property type="entry name" value="VACUOLAR ATPASE ASSEMBLY INTEGRAL MEMBRANE PROTEIN VMA21"/>
    <property type="match status" value="1"/>
</dbReference>
<evidence type="ECO:0000256" key="3">
    <source>
        <dbReference type="ARBA" id="ARBA00022989"/>
    </source>
</evidence>
<protein>
    <recommendedName>
        <fullName evidence="6">Vacuolar ATPase assembly integral membrane protein VMA21 homolog</fullName>
    </recommendedName>
</protein>
<dbReference type="GO" id="GO:0012507">
    <property type="term" value="C:ER to Golgi transport vesicle membrane"/>
    <property type="evidence" value="ECO:0007669"/>
    <property type="project" value="UniProtKB-SubCell"/>
</dbReference>
<evidence type="ECO:0000256" key="4">
    <source>
        <dbReference type="ARBA" id="ARBA00023136"/>
    </source>
</evidence>
<keyword evidence="2 6" id="KW-0256">Endoplasmic reticulum</keyword>
<reference evidence="8" key="1">
    <citation type="submission" date="2020-07" db="EMBL/GenBank/DDBJ databases">
        <authorList>
            <person name="Lin J."/>
        </authorList>
    </citation>
    <scope>NUCLEOTIDE SEQUENCE</scope>
</reference>
<dbReference type="AlphaFoldDB" id="A0A6V7PUV9"/>
<dbReference type="InterPro" id="IPR019013">
    <property type="entry name" value="Vma21"/>
</dbReference>
<comment type="subcellular location">
    <subcellularLocation>
        <location evidence="6">Endoplasmic reticulum membrane</location>
        <topology evidence="6">Multi-pass membrane protein</topology>
    </subcellularLocation>
    <subcellularLocation>
        <location evidence="6">Endoplasmic reticulum-Golgi intermediate compartment membrane</location>
        <topology evidence="6">Multi-pass membrane protein</topology>
    </subcellularLocation>
    <subcellularLocation>
        <location evidence="6">Cytoplasmic vesicle</location>
        <location evidence="6">COPII-coated vesicle membrane</location>
        <topology evidence="6">Multi-pass membrane protein</topology>
    </subcellularLocation>
</comment>
<accession>A0A6V7PUV9</accession>
<keyword evidence="3 6" id="KW-1133">Transmembrane helix</keyword>
<keyword evidence="1 6" id="KW-0812">Transmembrane</keyword>